<feature type="region of interest" description="Disordered" evidence="1">
    <location>
        <begin position="137"/>
        <end position="156"/>
    </location>
</feature>
<dbReference type="Proteomes" id="UP001501752">
    <property type="component" value="Unassembled WGS sequence"/>
</dbReference>
<feature type="signal peptide" evidence="2">
    <location>
        <begin position="1"/>
        <end position="27"/>
    </location>
</feature>
<name>A0ABP9EGK3_9ACTN</name>
<organism evidence="3 4">
    <name type="scientific">Kitasatospora terrestris</name>
    <dbReference type="NCBI Taxonomy" id="258051"/>
    <lineage>
        <taxon>Bacteria</taxon>
        <taxon>Bacillati</taxon>
        <taxon>Actinomycetota</taxon>
        <taxon>Actinomycetes</taxon>
        <taxon>Kitasatosporales</taxon>
        <taxon>Streptomycetaceae</taxon>
        <taxon>Kitasatospora</taxon>
    </lineage>
</organism>
<evidence type="ECO:0008006" key="5">
    <source>
        <dbReference type="Google" id="ProtNLM"/>
    </source>
</evidence>
<protein>
    <recommendedName>
        <fullName evidence="5">DUF11 domain-containing protein</fullName>
    </recommendedName>
</protein>
<gene>
    <name evidence="3" type="ORF">GCM10023235_58560</name>
</gene>
<evidence type="ECO:0000256" key="2">
    <source>
        <dbReference type="SAM" id="SignalP"/>
    </source>
</evidence>
<accession>A0ABP9EGK3</accession>
<reference evidence="4" key="1">
    <citation type="journal article" date="2019" name="Int. J. Syst. Evol. Microbiol.">
        <title>The Global Catalogue of Microorganisms (GCM) 10K type strain sequencing project: providing services to taxonomists for standard genome sequencing and annotation.</title>
        <authorList>
            <consortium name="The Broad Institute Genomics Platform"/>
            <consortium name="The Broad Institute Genome Sequencing Center for Infectious Disease"/>
            <person name="Wu L."/>
            <person name="Ma J."/>
        </authorList>
    </citation>
    <scope>NUCLEOTIDE SEQUENCE [LARGE SCALE GENOMIC DNA]</scope>
    <source>
        <strain evidence="4">JCM 13006</strain>
    </source>
</reference>
<dbReference type="RefSeq" id="WP_345699877.1">
    <property type="nucleotide sequence ID" value="NZ_BAABIS010000001.1"/>
</dbReference>
<keyword evidence="4" id="KW-1185">Reference proteome</keyword>
<feature type="chain" id="PRO_5047044240" description="DUF11 domain-containing protein" evidence="2">
    <location>
        <begin position="28"/>
        <end position="156"/>
    </location>
</feature>
<keyword evidence="2" id="KW-0732">Signal</keyword>
<evidence type="ECO:0000313" key="4">
    <source>
        <dbReference type="Proteomes" id="UP001501752"/>
    </source>
</evidence>
<dbReference type="EMBL" id="BAABIS010000001">
    <property type="protein sequence ID" value="GAA4871888.1"/>
    <property type="molecule type" value="Genomic_DNA"/>
</dbReference>
<comment type="caution">
    <text evidence="3">The sequence shown here is derived from an EMBL/GenBank/DDBJ whole genome shotgun (WGS) entry which is preliminary data.</text>
</comment>
<evidence type="ECO:0000313" key="3">
    <source>
        <dbReference type="EMBL" id="GAA4871888.1"/>
    </source>
</evidence>
<evidence type="ECO:0000256" key="1">
    <source>
        <dbReference type="SAM" id="MobiDB-lite"/>
    </source>
</evidence>
<proteinExistence type="predicted"/>
<sequence>MAVRVMRALVVAAVAAAAALGTTGTAAAPSHADLQVVRLDPDPAAPGGLTTVHAFVANGGPDRTASPFTVLVDLPAGFTAEGPFFPDGCAVSLAGHLVRCTFPAGLPALRTATALIPVRVDAHVPPGTRAEGRVRVTGADDADQRNDRTAFTLTVS</sequence>